<dbReference type="PANTHER" id="PTHR34473">
    <property type="entry name" value="UPF0699 TRANSMEMBRANE PROTEIN YDBS"/>
    <property type="match status" value="1"/>
</dbReference>
<dbReference type="EMBL" id="JAGINU010000001">
    <property type="protein sequence ID" value="MBP2365980.1"/>
    <property type="molecule type" value="Genomic_DNA"/>
</dbReference>
<accession>A0ABS4VPY4</accession>
<dbReference type="InterPro" id="IPR005182">
    <property type="entry name" value="YdbS-like_PH"/>
</dbReference>
<feature type="compositionally biased region" description="Basic and acidic residues" evidence="1">
    <location>
        <begin position="177"/>
        <end position="197"/>
    </location>
</feature>
<evidence type="ECO:0000259" key="3">
    <source>
        <dbReference type="Pfam" id="PF03703"/>
    </source>
</evidence>
<evidence type="ECO:0000256" key="2">
    <source>
        <dbReference type="SAM" id="Phobius"/>
    </source>
</evidence>
<dbReference type="Pfam" id="PF03703">
    <property type="entry name" value="bPH_2"/>
    <property type="match status" value="1"/>
</dbReference>
<comment type="caution">
    <text evidence="4">The sequence shown here is derived from an EMBL/GenBank/DDBJ whole genome shotgun (WGS) entry which is preliminary data.</text>
</comment>
<dbReference type="PANTHER" id="PTHR34473:SF2">
    <property type="entry name" value="UPF0699 TRANSMEMBRANE PROTEIN YDBT"/>
    <property type="match status" value="1"/>
</dbReference>
<feature type="transmembrane region" description="Helical" evidence="2">
    <location>
        <begin position="29"/>
        <end position="48"/>
    </location>
</feature>
<keyword evidence="5" id="KW-1185">Reference proteome</keyword>
<dbReference type="Proteomes" id="UP001519295">
    <property type="component" value="Unassembled WGS sequence"/>
</dbReference>
<evidence type="ECO:0000313" key="5">
    <source>
        <dbReference type="Proteomes" id="UP001519295"/>
    </source>
</evidence>
<organism evidence="4 5">
    <name type="scientific">Pseudonocardia parietis</name>
    <dbReference type="NCBI Taxonomy" id="570936"/>
    <lineage>
        <taxon>Bacteria</taxon>
        <taxon>Bacillati</taxon>
        <taxon>Actinomycetota</taxon>
        <taxon>Actinomycetes</taxon>
        <taxon>Pseudonocardiales</taxon>
        <taxon>Pseudonocardiaceae</taxon>
        <taxon>Pseudonocardia</taxon>
    </lineage>
</organism>
<reference evidence="4 5" key="1">
    <citation type="submission" date="2021-03" db="EMBL/GenBank/DDBJ databases">
        <title>Sequencing the genomes of 1000 actinobacteria strains.</title>
        <authorList>
            <person name="Klenk H.-P."/>
        </authorList>
    </citation>
    <scope>NUCLEOTIDE SEQUENCE [LARGE SCALE GENOMIC DNA]</scope>
    <source>
        <strain evidence="4 5">DSM 45256</strain>
    </source>
</reference>
<keyword evidence="2" id="KW-0472">Membrane</keyword>
<keyword evidence="2" id="KW-0812">Transmembrane</keyword>
<name>A0ABS4VPY4_9PSEU</name>
<keyword evidence="2" id="KW-1133">Transmembrane helix</keyword>
<proteinExistence type="predicted"/>
<feature type="transmembrane region" description="Helical" evidence="2">
    <location>
        <begin position="54"/>
        <end position="72"/>
    </location>
</feature>
<feature type="domain" description="YdbS-like PH" evidence="3">
    <location>
        <begin position="78"/>
        <end position="151"/>
    </location>
</feature>
<feature type="compositionally biased region" description="Basic and acidic residues" evidence="1">
    <location>
        <begin position="209"/>
        <end position="220"/>
    </location>
</feature>
<evidence type="ECO:0000313" key="4">
    <source>
        <dbReference type="EMBL" id="MBP2365980.1"/>
    </source>
</evidence>
<dbReference type="RefSeq" id="WP_210025901.1">
    <property type="nucleotide sequence ID" value="NZ_JAGINU010000001.1"/>
</dbReference>
<sequence>MAFPDDALDDGEHVTLHGRPHWRLCLRPVAGLLLVSALTGFAAAVVRLQPWAPYAWTLLGVLAVLAAARWTVLPIVRWRCSHLVVTNLRMLVREGIVARDGLDVPIDRIDAVRVRAGMADRVLGCGTLLLDVAGERLRFADVPRVERVQARLHREIGRIGESRRSAGQETQRTSARGHADAVIRERMGRERMDRRDQQSPQRRGTAGASEERAVPERTAS</sequence>
<gene>
    <name evidence="4" type="ORF">JOF36_001676</name>
</gene>
<protein>
    <submittedName>
        <fullName evidence="4">Membrane protein YdbS with pleckstrin-like domain</fullName>
    </submittedName>
</protein>
<evidence type="ECO:0000256" key="1">
    <source>
        <dbReference type="SAM" id="MobiDB-lite"/>
    </source>
</evidence>
<feature type="region of interest" description="Disordered" evidence="1">
    <location>
        <begin position="159"/>
        <end position="220"/>
    </location>
</feature>